<evidence type="ECO:0000256" key="15">
    <source>
        <dbReference type="RuleBase" id="RU361148"/>
    </source>
</evidence>
<dbReference type="EMBL" id="JAAAJB010000154">
    <property type="protein sequence ID" value="KAG0263864.1"/>
    <property type="molecule type" value="Genomic_DNA"/>
</dbReference>
<evidence type="ECO:0000256" key="3">
    <source>
        <dbReference type="ARBA" id="ARBA00022723"/>
    </source>
</evidence>
<dbReference type="GO" id="GO:0044351">
    <property type="term" value="P:macropinocytosis"/>
    <property type="evidence" value="ECO:0007669"/>
    <property type="project" value="UniProtKB-ARBA"/>
</dbReference>
<feature type="region of interest" description="Disordered" evidence="16">
    <location>
        <begin position="135"/>
        <end position="228"/>
    </location>
</feature>
<evidence type="ECO:0000256" key="13">
    <source>
        <dbReference type="ARBA" id="ARBA00066080"/>
    </source>
</evidence>
<dbReference type="Gene3D" id="1.10.472.100">
    <property type="entry name" value="Presenilin"/>
    <property type="match status" value="1"/>
</dbReference>
<evidence type="ECO:0000256" key="10">
    <source>
        <dbReference type="ARBA" id="ARBA00023034"/>
    </source>
</evidence>
<keyword evidence="2 15" id="KW-0812">Transmembrane</keyword>
<dbReference type="InterPro" id="IPR006639">
    <property type="entry name" value="Preselin/SPP"/>
</dbReference>
<keyword evidence="5 15" id="KW-0378">Hydrolase</keyword>
<keyword evidence="11 15" id="KW-0472">Membrane</keyword>
<comment type="caution">
    <text evidence="18">The sequence shown here is derived from an EMBL/GenBank/DDBJ whole genome shotgun (WGS) entry which is preliminary data.</text>
</comment>
<proteinExistence type="inferred from homology"/>
<keyword evidence="19" id="KW-1185">Reference proteome</keyword>
<feature type="transmembrane region" description="Helical" evidence="15">
    <location>
        <begin position="253"/>
        <end position="270"/>
    </location>
</feature>
<feature type="transmembrane region" description="Helical" evidence="15">
    <location>
        <begin position="365"/>
        <end position="385"/>
    </location>
</feature>
<keyword evidence="10 15" id="KW-0333">Golgi apparatus</keyword>
<dbReference type="PANTHER" id="PTHR10202">
    <property type="entry name" value="PRESENILIN"/>
    <property type="match status" value="1"/>
</dbReference>
<evidence type="ECO:0000256" key="2">
    <source>
        <dbReference type="ARBA" id="ARBA00022692"/>
    </source>
</evidence>
<feature type="compositionally biased region" description="Basic and acidic residues" evidence="16">
    <location>
        <begin position="201"/>
        <end position="221"/>
    </location>
</feature>
<feature type="compositionally biased region" description="Low complexity" evidence="16">
    <location>
        <begin position="180"/>
        <end position="194"/>
    </location>
</feature>
<feature type="transmembrane region" description="Helical" evidence="15">
    <location>
        <begin position="644"/>
        <end position="668"/>
    </location>
</feature>
<feature type="compositionally biased region" description="Basic and acidic residues" evidence="16">
    <location>
        <begin position="140"/>
        <end position="152"/>
    </location>
</feature>
<feature type="compositionally biased region" description="Low complexity" evidence="16">
    <location>
        <begin position="35"/>
        <end position="49"/>
    </location>
</feature>
<feature type="transmembrane region" description="Helical" evidence="15">
    <location>
        <begin position="674"/>
        <end position="697"/>
    </location>
</feature>
<feature type="region of interest" description="Disordered" evidence="16">
    <location>
        <begin position="563"/>
        <end position="620"/>
    </location>
</feature>
<evidence type="ECO:0000256" key="14">
    <source>
        <dbReference type="PROSITE-ProRule" id="PRU00134"/>
    </source>
</evidence>
<dbReference type="InterPro" id="IPR002893">
    <property type="entry name" value="Znf_MYND"/>
</dbReference>
<evidence type="ECO:0000313" key="18">
    <source>
        <dbReference type="EMBL" id="KAG0263864.1"/>
    </source>
</evidence>
<dbReference type="GO" id="GO:0000139">
    <property type="term" value="C:Golgi membrane"/>
    <property type="evidence" value="ECO:0007669"/>
    <property type="project" value="UniProtKB-SubCell"/>
</dbReference>
<keyword evidence="15" id="KW-0645">Protease</keyword>
<keyword evidence="4 14" id="KW-0863">Zinc-finger</keyword>
<dbReference type="EC" id="3.4.23.-" evidence="15"/>
<dbReference type="SUPFAM" id="SSF144232">
    <property type="entry name" value="HIT/MYND zinc finger-like"/>
    <property type="match status" value="1"/>
</dbReference>
<keyword evidence="7" id="KW-0862">Zinc</keyword>
<feature type="compositionally biased region" description="Polar residues" evidence="16">
    <location>
        <begin position="475"/>
        <end position="490"/>
    </location>
</feature>
<keyword evidence="6 15" id="KW-0256">Endoplasmic reticulum</keyword>
<feature type="compositionally biased region" description="Polar residues" evidence="16">
    <location>
        <begin position="1"/>
        <end position="14"/>
    </location>
</feature>
<evidence type="ECO:0000256" key="11">
    <source>
        <dbReference type="ARBA" id="ARBA00023136"/>
    </source>
</evidence>
<evidence type="ECO:0000259" key="17">
    <source>
        <dbReference type="PROSITE" id="PS50865"/>
    </source>
</evidence>
<dbReference type="FunFam" id="1.10.472.100:FF:000003">
    <property type="entry name" value="Presenilin"/>
    <property type="match status" value="1"/>
</dbReference>
<dbReference type="OrthoDB" id="432970at2759"/>
<dbReference type="Pfam" id="PF01753">
    <property type="entry name" value="zf-MYND"/>
    <property type="match status" value="1"/>
</dbReference>
<dbReference type="GO" id="GO:0008270">
    <property type="term" value="F:zinc ion binding"/>
    <property type="evidence" value="ECO:0007669"/>
    <property type="project" value="UniProtKB-KW"/>
</dbReference>
<comment type="subcellular location">
    <subcellularLocation>
        <location evidence="15">Endoplasmic reticulum membrane</location>
        <topology evidence="15">Multi-pass membrane protein</topology>
    </subcellularLocation>
    <subcellularLocation>
        <location evidence="15">Golgi apparatus membrane</location>
        <topology evidence="15">Multi-pass membrane protein</topology>
    </subcellularLocation>
</comment>
<dbReference type="GO" id="GO:0042500">
    <property type="term" value="F:aspartic endopeptidase activity, intramembrane cleaving"/>
    <property type="evidence" value="ECO:0007669"/>
    <property type="project" value="InterPro"/>
</dbReference>
<dbReference type="GO" id="GO:0005789">
    <property type="term" value="C:endoplasmic reticulum membrane"/>
    <property type="evidence" value="ECO:0007669"/>
    <property type="project" value="UniProtKB-SubCell"/>
</dbReference>
<reference evidence="18" key="1">
    <citation type="journal article" date="2020" name="Fungal Divers.">
        <title>Resolving the Mortierellaceae phylogeny through synthesis of multi-gene phylogenetics and phylogenomics.</title>
        <authorList>
            <person name="Vandepol N."/>
            <person name="Liber J."/>
            <person name="Desiro A."/>
            <person name="Na H."/>
            <person name="Kennedy M."/>
            <person name="Barry K."/>
            <person name="Grigoriev I.V."/>
            <person name="Miller A.N."/>
            <person name="O'Donnell K."/>
            <person name="Stajich J.E."/>
            <person name="Bonito G."/>
        </authorList>
    </citation>
    <scope>NUCLEOTIDE SEQUENCE</scope>
    <source>
        <strain evidence="18">BC1065</strain>
    </source>
</reference>
<dbReference type="Pfam" id="PF01080">
    <property type="entry name" value="Presenilin"/>
    <property type="match status" value="1"/>
</dbReference>
<feature type="compositionally biased region" description="Acidic residues" evidence="16">
    <location>
        <begin position="608"/>
        <end position="619"/>
    </location>
</feature>
<dbReference type="PROSITE" id="PS01360">
    <property type="entry name" value="ZF_MYND_1"/>
    <property type="match status" value="1"/>
</dbReference>
<name>A0A9P6QDH5_9FUNG</name>
<sequence length="707" mass="76715">MADTTSGRATTSPEQRGGGEGGAPTPPPPPGGTGASSESRQPSSTTAAPAGGGGGGGAQSPPSNRASATSTGTSVNNSSSQGGPDDQPCQSCGNFPARFQCAACQSVRYCSKECQAEDWHIHYRECAEIADAAATNRPRSRVDGSESPEGGRGEALAQAEVGGLARSPSRQAEAARGRLSRATVRSSASTATLTEDPLGPEGDRIRETANRPRRRPQEPPTRRPRLTPEQIAAYEEAERIADMKFYMLQVYKIIKPVVVCICLSILWVKISMAGSDYRPTQASYAVYRETPNSTPTQNFVGSLANAGIIIGQIVVVTIIIVFLFKKGYIKVLIGFFMVVVALLLGFMGYVLVLNLIQVLRIPLDYITMSFALWNFAVVGLLSVFWKGPMWLQQTYLTLMSSLMAFSLTGLAEWTTWMLLALLVIWDLIAVLCPFGPLKILVESSRNQNQEVPALLYTVNAVWFMASPPDSRVARTPQSGAGPSERQQQADGTLKEAEGTTTAYQSHSRATGRESGSSIGSNRSSALGAPSFNLDDHSRTSSTMNLVGNNAREEDAFSMEMLDRRQARPNSARQAGDQRVTGDQQQQQRSPPQQDQYQRERERDHYPERDEEGEEDDDDDGGLKLGLGDFVFYSVLVARAAMFDWVTTLCCMVAVLTGMNATIFLLAIYRKALPALPISICFGMLFYFATRFAVVPFLGTLAPNQVFI</sequence>
<feature type="transmembrane region" description="Helical" evidence="15">
    <location>
        <begin position="417"/>
        <end position="437"/>
    </location>
</feature>
<comment type="similarity">
    <text evidence="1 15">Belongs to the peptidase A22A family.</text>
</comment>
<dbReference type="Gene3D" id="6.10.140.2220">
    <property type="match status" value="1"/>
</dbReference>
<dbReference type="SMART" id="SM00730">
    <property type="entry name" value="PSN"/>
    <property type="match status" value="1"/>
</dbReference>
<feature type="region of interest" description="Disordered" evidence="16">
    <location>
        <begin position="472"/>
        <end position="548"/>
    </location>
</feature>
<comment type="function">
    <text evidence="12">Probable catalytic subunit of the gamma-secretase complex, an endoprotease complex that catalyzes the intramembrane cleavage of integral membrane proteins such as Notch receptors. Requires the other members of the gamma-secretase complex to have a protease activity.</text>
</comment>
<dbReference type="AlphaFoldDB" id="A0A9P6QDH5"/>
<keyword evidence="8 15" id="KW-0914">Notch signaling pathway</keyword>
<evidence type="ECO:0000256" key="1">
    <source>
        <dbReference type="ARBA" id="ARBA00008604"/>
    </source>
</evidence>
<evidence type="ECO:0000256" key="12">
    <source>
        <dbReference type="ARBA" id="ARBA00053367"/>
    </source>
</evidence>
<evidence type="ECO:0000256" key="5">
    <source>
        <dbReference type="ARBA" id="ARBA00022801"/>
    </source>
</evidence>
<evidence type="ECO:0000256" key="7">
    <source>
        <dbReference type="ARBA" id="ARBA00022833"/>
    </source>
</evidence>
<dbReference type="GO" id="GO:0006509">
    <property type="term" value="P:membrane protein ectodomain proteolysis"/>
    <property type="evidence" value="ECO:0007669"/>
    <property type="project" value="TreeGrafter"/>
</dbReference>
<evidence type="ECO:0000313" key="19">
    <source>
        <dbReference type="Proteomes" id="UP000807716"/>
    </source>
</evidence>
<keyword evidence="3" id="KW-0479">Metal-binding</keyword>
<dbReference type="InterPro" id="IPR001108">
    <property type="entry name" value="Peptidase_A22A"/>
</dbReference>
<feature type="transmembrane region" description="Helical" evidence="15">
    <location>
        <begin position="303"/>
        <end position="324"/>
    </location>
</feature>
<feature type="compositionally biased region" description="Low complexity" evidence="16">
    <location>
        <begin position="512"/>
        <end position="524"/>
    </location>
</feature>
<protein>
    <recommendedName>
        <fullName evidence="15">Presenilin</fullName>
        <ecNumber evidence="15">3.4.23.-</ecNumber>
    </recommendedName>
</protein>
<organism evidence="18 19">
    <name type="scientific">Actinomortierella ambigua</name>
    <dbReference type="NCBI Taxonomy" id="1343610"/>
    <lineage>
        <taxon>Eukaryota</taxon>
        <taxon>Fungi</taxon>
        <taxon>Fungi incertae sedis</taxon>
        <taxon>Mucoromycota</taxon>
        <taxon>Mortierellomycotina</taxon>
        <taxon>Mortierellomycetes</taxon>
        <taxon>Mortierellales</taxon>
        <taxon>Mortierellaceae</taxon>
        <taxon>Actinomortierella</taxon>
    </lineage>
</organism>
<accession>A0A9P6QDH5</accession>
<feature type="transmembrane region" description="Helical" evidence="15">
    <location>
        <begin position="331"/>
        <end position="353"/>
    </location>
</feature>
<evidence type="ECO:0000256" key="6">
    <source>
        <dbReference type="ARBA" id="ARBA00022824"/>
    </source>
</evidence>
<comment type="subunit">
    <text evidence="13">Homodimer. Component of the gamma-secretase complex, a complex composed of a presenilin homodimer, nicastrin, aph1 and pen2.</text>
</comment>
<comment type="domain">
    <text evidence="15">The PAL motif is required for normal active site conformation.</text>
</comment>
<comment type="function">
    <text evidence="15">Probable subunit of the gamma-secretase complex, an endoprotease complex that catalyzes the intramembrane cleavage of integral membrane proteins such as Notch receptors.</text>
</comment>
<dbReference type="PROSITE" id="PS50865">
    <property type="entry name" value="ZF_MYND_2"/>
    <property type="match status" value="1"/>
</dbReference>
<dbReference type="PANTHER" id="PTHR10202:SF13">
    <property type="entry name" value="PRESENILIN HOMOLOG"/>
    <property type="match status" value="1"/>
</dbReference>
<feature type="compositionally biased region" description="Basic and acidic residues" evidence="16">
    <location>
        <begin position="596"/>
        <end position="607"/>
    </location>
</feature>
<evidence type="ECO:0000256" key="4">
    <source>
        <dbReference type="ARBA" id="ARBA00022771"/>
    </source>
</evidence>
<feature type="compositionally biased region" description="Polar residues" evidence="16">
    <location>
        <begin position="498"/>
        <end position="508"/>
    </location>
</feature>
<evidence type="ECO:0000256" key="16">
    <source>
        <dbReference type="SAM" id="MobiDB-lite"/>
    </source>
</evidence>
<dbReference type="InterPro" id="IPR042524">
    <property type="entry name" value="Presenilin_C"/>
</dbReference>
<feature type="domain" description="MYND-type" evidence="17">
    <location>
        <begin position="89"/>
        <end position="126"/>
    </location>
</feature>
<feature type="compositionally biased region" description="Low complexity" evidence="16">
    <location>
        <begin position="583"/>
        <end position="595"/>
    </location>
</feature>
<feature type="compositionally biased region" description="Low complexity" evidence="16">
    <location>
        <begin position="59"/>
        <end position="83"/>
    </location>
</feature>
<evidence type="ECO:0000256" key="9">
    <source>
        <dbReference type="ARBA" id="ARBA00022989"/>
    </source>
</evidence>
<evidence type="ECO:0000256" key="8">
    <source>
        <dbReference type="ARBA" id="ARBA00022976"/>
    </source>
</evidence>
<dbReference type="GO" id="GO:0070765">
    <property type="term" value="C:gamma-secretase complex"/>
    <property type="evidence" value="ECO:0007669"/>
    <property type="project" value="UniProtKB-ARBA"/>
</dbReference>
<gene>
    <name evidence="18" type="primary">PSEN1</name>
    <name evidence="18" type="ORF">DFQ27_001585</name>
</gene>
<keyword evidence="9 15" id="KW-1133">Transmembrane helix</keyword>
<dbReference type="Proteomes" id="UP000807716">
    <property type="component" value="Unassembled WGS sequence"/>
</dbReference>
<dbReference type="PRINTS" id="PR01072">
    <property type="entry name" value="PRESENILIN"/>
</dbReference>
<feature type="region of interest" description="Disordered" evidence="16">
    <location>
        <begin position="1"/>
        <end position="92"/>
    </location>
</feature>
<dbReference type="GO" id="GO:0016485">
    <property type="term" value="P:protein processing"/>
    <property type="evidence" value="ECO:0007669"/>
    <property type="project" value="InterPro"/>
</dbReference>